<gene>
    <name evidence="2" type="ORF">K0T92_17675</name>
</gene>
<evidence type="ECO:0000313" key="2">
    <source>
        <dbReference type="EMBL" id="MBW7476550.1"/>
    </source>
</evidence>
<dbReference type="RefSeq" id="WP_219873796.1">
    <property type="nucleotide sequence ID" value="NZ_JAHZIJ010000014.1"/>
</dbReference>
<organism evidence="2 3">
    <name type="scientific">Paenibacillus oenotherae</name>
    <dbReference type="NCBI Taxonomy" id="1435645"/>
    <lineage>
        <taxon>Bacteria</taxon>
        <taxon>Bacillati</taxon>
        <taxon>Bacillota</taxon>
        <taxon>Bacilli</taxon>
        <taxon>Bacillales</taxon>
        <taxon>Paenibacillaceae</taxon>
        <taxon>Paenibacillus</taxon>
    </lineage>
</organism>
<keyword evidence="3" id="KW-1185">Reference proteome</keyword>
<dbReference type="EMBL" id="JAHZIJ010000014">
    <property type="protein sequence ID" value="MBW7476550.1"/>
    <property type="molecule type" value="Genomic_DNA"/>
</dbReference>
<feature type="transmembrane region" description="Helical" evidence="1">
    <location>
        <begin position="21"/>
        <end position="41"/>
    </location>
</feature>
<evidence type="ECO:0000313" key="3">
    <source>
        <dbReference type="Proteomes" id="UP000812277"/>
    </source>
</evidence>
<keyword evidence="1" id="KW-0472">Membrane</keyword>
<reference evidence="2 3" key="1">
    <citation type="submission" date="2021-07" db="EMBL/GenBank/DDBJ databases">
        <title>Paenibacillus radiodurans sp. nov., isolated from the southeastern edge of Tengger Desert.</title>
        <authorList>
            <person name="Zhang G."/>
        </authorList>
    </citation>
    <scope>NUCLEOTIDE SEQUENCE [LARGE SCALE GENOMIC DNA]</scope>
    <source>
        <strain evidence="2 3">DT7-4</strain>
    </source>
</reference>
<proteinExistence type="predicted"/>
<name>A0ABS7D9K6_9BACL</name>
<accession>A0ABS7D9K6</accession>
<keyword evidence="1" id="KW-1133">Transmembrane helix</keyword>
<evidence type="ECO:0000256" key="1">
    <source>
        <dbReference type="SAM" id="Phobius"/>
    </source>
</evidence>
<protein>
    <submittedName>
        <fullName evidence="2">Pilus assembly protein</fullName>
    </submittedName>
</protein>
<keyword evidence="1" id="KW-0812">Transmembrane</keyword>
<dbReference type="Proteomes" id="UP000812277">
    <property type="component" value="Unassembled WGS sequence"/>
</dbReference>
<sequence>MTKLRFKLKDEEGSLSIESSMVLPTVFLSLIIMLLFSMYVYQNVVLYYMASISAERAAFRWDNSKRDMTSGMGLTGQYDGLYWRMASDGALQSLFGIGSGNGNEGGGTVISVGGTGNGNADHDDEPYGESLPGMKLGKVAGRMPESIEGQMKYKYGWTEKRIQARLQKPMSVPLLEFILGHAQPSTVSSAAVVDPVEFIRNVELVRYYTAKFGQGAGASPKRAQAAQLLMERSNQ</sequence>
<comment type="caution">
    <text evidence="2">The sequence shown here is derived from an EMBL/GenBank/DDBJ whole genome shotgun (WGS) entry which is preliminary data.</text>
</comment>